<name>A0A1W6LK72_9BACT</name>
<protein>
    <submittedName>
        <fullName evidence="3">Type II secretion system protein G</fullName>
    </submittedName>
</protein>
<reference evidence="4" key="1">
    <citation type="submission" date="2017-04" db="EMBL/GenBank/DDBJ databases">
        <title>Comparative genomics and description of representatives of a novel lineage of planctomycetes thriving in anoxic sediments.</title>
        <authorList>
            <person name="Spring S."/>
            <person name="Bunk B."/>
            <person name="Sproer C."/>
        </authorList>
    </citation>
    <scope>NUCLEOTIDE SEQUENCE [LARGE SCALE GENOMIC DNA]</scope>
    <source>
        <strain evidence="4">ST-PulAB-D4</strain>
    </source>
</reference>
<evidence type="ECO:0000313" key="3">
    <source>
        <dbReference type="EMBL" id="ARN56177.1"/>
    </source>
</evidence>
<feature type="transmembrane region" description="Helical" evidence="2">
    <location>
        <begin position="12"/>
        <end position="33"/>
    </location>
</feature>
<evidence type="ECO:0000256" key="1">
    <source>
        <dbReference type="SAM" id="MobiDB-lite"/>
    </source>
</evidence>
<dbReference type="Proteomes" id="UP000193334">
    <property type="component" value="Chromosome"/>
</dbReference>
<dbReference type="InterPro" id="IPR045584">
    <property type="entry name" value="Pilin-like"/>
</dbReference>
<keyword evidence="4" id="KW-1185">Reference proteome</keyword>
<dbReference type="STRING" id="1941349.STSP1_00550"/>
<dbReference type="RefSeq" id="WP_085754890.1">
    <property type="nucleotide sequence ID" value="NZ_CP021023.1"/>
</dbReference>
<dbReference type="Pfam" id="PF07963">
    <property type="entry name" value="N_methyl"/>
    <property type="match status" value="1"/>
</dbReference>
<dbReference type="EMBL" id="CP021023">
    <property type="protein sequence ID" value="ARN56177.1"/>
    <property type="molecule type" value="Genomic_DNA"/>
</dbReference>
<dbReference type="NCBIfam" id="TIGR02532">
    <property type="entry name" value="IV_pilin_GFxxxE"/>
    <property type="match status" value="1"/>
</dbReference>
<sequence length="288" mass="32117">MKKKLNRHGFTLIELLVVISIIALLMAVLMPALSKAREQAKLVVCGNNQHQMILGIQSYQSDNGGKLPPCTQGRANGSFTVPCHLNYHTGNFSGSQPMNGGSVGSYLAKYLPNSEVFNCPLSKWDNKMMCYDTVNGGKATVDELYRNGSNYWLKCSYFLLWNYGGFDFTGRENVHGYKPFKGPGYKNSDHTLLTSDVLFYNDVNFGPRKWLSSHPADGFAQPPERSPVPQDDSPHPYYQKESPDGQDVPEVTMNAGYLDGSVQRYKIGPESATHGSSNTKYYIPLKYK</sequence>
<gene>
    <name evidence="3" type="ORF">STSP1_00550</name>
</gene>
<dbReference type="InterPro" id="IPR012902">
    <property type="entry name" value="N_methyl_site"/>
</dbReference>
<organism evidence="3 4">
    <name type="scientific">Sedimentisphaera salicampi</name>
    <dbReference type="NCBI Taxonomy" id="1941349"/>
    <lineage>
        <taxon>Bacteria</taxon>
        <taxon>Pseudomonadati</taxon>
        <taxon>Planctomycetota</taxon>
        <taxon>Phycisphaerae</taxon>
        <taxon>Sedimentisphaerales</taxon>
        <taxon>Sedimentisphaeraceae</taxon>
        <taxon>Sedimentisphaera</taxon>
    </lineage>
</organism>
<dbReference type="PANTHER" id="PTHR30093">
    <property type="entry name" value="GENERAL SECRETION PATHWAY PROTEIN G"/>
    <property type="match status" value="1"/>
</dbReference>
<evidence type="ECO:0000256" key="2">
    <source>
        <dbReference type="SAM" id="Phobius"/>
    </source>
</evidence>
<dbReference type="KEGG" id="pbp:STSP1_00550"/>
<keyword evidence="2" id="KW-0472">Membrane</keyword>
<keyword evidence="2" id="KW-1133">Transmembrane helix</keyword>
<evidence type="ECO:0000313" key="4">
    <source>
        <dbReference type="Proteomes" id="UP000193334"/>
    </source>
</evidence>
<keyword evidence="2" id="KW-0812">Transmembrane</keyword>
<dbReference type="AlphaFoldDB" id="A0A1W6LK72"/>
<dbReference type="Gene3D" id="3.30.700.10">
    <property type="entry name" value="Glycoprotein, Type 4 Pilin"/>
    <property type="match status" value="1"/>
</dbReference>
<feature type="region of interest" description="Disordered" evidence="1">
    <location>
        <begin position="216"/>
        <end position="254"/>
    </location>
</feature>
<dbReference type="PROSITE" id="PS00409">
    <property type="entry name" value="PROKAR_NTER_METHYL"/>
    <property type="match status" value="1"/>
</dbReference>
<proteinExistence type="predicted"/>
<accession>A0A1W6LK72</accession>
<dbReference type="SUPFAM" id="SSF54523">
    <property type="entry name" value="Pili subunits"/>
    <property type="match status" value="1"/>
</dbReference>